<sequence>MTTAPQLKNHLIRELMHDVRLKRNEDYFINGDTMVLLALSGKEPFSVFKYVVGTHVIASSETETWSLLTSGYQRRAPASIKFLFEGSKRLAIRFVRDLIVDIPLSKDLPFEKITNLTVNRYANPLSSVRIPWADLEVLKMCNIPDAASDGFFKDFIKTPLPNLRKLELGLTLNGCMKLLTMTPPVSLPEDVTFLLTVSEDALAAFGSPNTFPSVKRFVVTAKNYAELTAERLVRLSTVISCFPSLETAKIAINYSHTPLPNDFANVVNFHEWLRNTEFSTAVEINCEELVDISRAYNLVSRICRKLKSIGYEEFDDEDILVIKKEYGNVQLNHRINHCGGTSFLDEYLNRFLPVWHFYLW</sequence>
<dbReference type="AlphaFoldDB" id="A0A7E4UTZ3"/>
<proteinExistence type="predicted"/>
<evidence type="ECO:0000313" key="2">
    <source>
        <dbReference type="WBParaSite" id="Pan_g12840.t1"/>
    </source>
</evidence>
<protein>
    <submittedName>
        <fullName evidence="2">F-box domain-containing protein</fullName>
    </submittedName>
</protein>
<organism evidence="1 2">
    <name type="scientific">Panagrellus redivivus</name>
    <name type="common">Microworm</name>
    <dbReference type="NCBI Taxonomy" id="6233"/>
    <lineage>
        <taxon>Eukaryota</taxon>
        <taxon>Metazoa</taxon>
        <taxon>Ecdysozoa</taxon>
        <taxon>Nematoda</taxon>
        <taxon>Chromadorea</taxon>
        <taxon>Rhabditida</taxon>
        <taxon>Tylenchina</taxon>
        <taxon>Panagrolaimomorpha</taxon>
        <taxon>Panagrolaimoidea</taxon>
        <taxon>Panagrolaimidae</taxon>
        <taxon>Panagrellus</taxon>
    </lineage>
</organism>
<accession>A0A7E4UTZ3</accession>
<keyword evidence="1" id="KW-1185">Reference proteome</keyword>
<evidence type="ECO:0000313" key="1">
    <source>
        <dbReference type="Proteomes" id="UP000492821"/>
    </source>
</evidence>
<dbReference type="Proteomes" id="UP000492821">
    <property type="component" value="Unassembled WGS sequence"/>
</dbReference>
<dbReference type="WBParaSite" id="Pan_g12840.t1">
    <property type="protein sequence ID" value="Pan_g12840.t1"/>
    <property type="gene ID" value="Pan_g12840"/>
</dbReference>
<reference evidence="1" key="1">
    <citation type="journal article" date="2013" name="Genetics">
        <title>The draft genome and transcriptome of Panagrellus redivivus are shaped by the harsh demands of a free-living lifestyle.</title>
        <authorList>
            <person name="Srinivasan J."/>
            <person name="Dillman A.R."/>
            <person name="Macchietto M.G."/>
            <person name="Heikkinen L."/>
            <person name="Lakso M."/>
            <person name="Fracchia K.M."/>
            <person name="Antoshechkin I."/>
            <person name="Mortazavi A."/>
            <person name="Wong G."/>
            <person name="Sternberg P.W."/>
        </authorList>
    </citation>
    <scope>NUCLEOTIDE SEQUENCE [LARGE SCALE GENOMIC DNA]</scope>
    <source>
        <strain evidence="1">MT8872</strain>
    </source>
</reference>
<name>A0A7E4UTZ3_PANRE</name>
<reference evidence="2" key="2">
    <citation type="submission" date="2020-10" db="UniProtKB">
        <authorList>
            <consortium name="WormBaseParasite"/>
        </authorList>
    </citation>
    <scope>IDENTIFICATION</scope>
</reference>